<keyword evidence="3" id="KW-1185">Reference proteome</keyword>
<accession>A0A9W9RUB4</accession>
<reference evidence="2" key="1">
    <citation type="submission" date="2022-12" db="EMBL/GenBank/DDBJ databases">
        <authorList>
            <person name="Petersen C."/>
        </authorList>
    </citation>
    <scope>NUCLEOTIDE SEQUENCE</scope>
    <source>
        <strain evidence="2">IBT 35675</strain>
    </source>
</reference>
<feature type="signal peptide" evidence="1">
    <location>
        <begin position="1"/>
        <end position="18"/>
    </location>
</feature>
<dbReference type="Proteomes" id="UP001148299">
    <property type="component" value="Unassembled WGS sequence"/>
</dbReference>
<dbReference type="AlphaFoldDB" id="A0A9W9RUB4"/>
<dbReference type="EMBL" id="JAPZBR010000001">
    <property type="protein sequence ID" value="KAJ5366496.1"/>
    <property type="molecule type" value="Genomic_DNA"/>
</dbReference>
<sequence length="249" mass="26350">MRYSFALVPLANAIGALAAADSWVFGNTGFYLGPPSGSAEIVKATYSITPPAVPSGYTVSDSNDEVWVSVWVGASASAGSDDYNLYQPLFNWSPDQESQGCSASVDEWCVAASTFTPDGQLGQEYITVPKDTAVDFEIAVANNKVTQTVNMNGKEISKETDALDSPLKYIMSTDECYTGSGSCGTVNTWSNDIAPLDVKNLTITLNKADTKFGETFTAGGLTSSDNGITWTADSVDVQKVNYADSADIS</sequence>
<evidence type="ECO:0008006" key="4">
    <source>
        <dbReference type="Google" id="ProtNLM"/>
    </source>
</evidence>
<evidence type="ECO:0000256" key="1">
    <source>
        <dbReference type="SAM" id="SignalP"/>
    </source>
</evidence>
<organism evidence="2 3">
    <name type="scientific">Penicillium brevicompactum</name>
    <dbReference type="NCBI Taxonomy" id="5074"/>
    <lineage>
        <taxon>Eukaryota</taxon>
        <taxon>Fungi</taxon>
        <taxon>Dikarya</taxon>
        <taxon>Ascomycota</taxon>
        <taxon>Pezizomycotina</taxon>
        <taxon>Eurotiomycetes</taxon>
        <taxon>Eurotiomycetidae</taxon>
        <taxon>Eurotiales</taxon>
        <taxon>Aspergillaceae</taxon>
        <taxon>Penicillium</taxon>
    </lineage>
</organism>
<evidence type="ECO:0000313" key="2">
    <source>
        <dbReference type="EMBL" id="KAJ5366496.1"/>
    </source>
</evidence>
<evidence type="ECO:0000313" key="3">
    <source>
        <dbReference type="Proteomes" id="UP001148299"/>
    </source>
</evidence>
<protein>
    <recommendedName>
        <fullName evidence="4">Concanavalin A-like lectin/glucanase</fullName>
    </recommendedName>
</protein>
<comment type="caution">
    <text evidence="2">The sequence shown here is derived from an EMBL/GenBank/DDBJ whole genome shotgun (WGS) entry which is preliminary data.</text>
</comment>
<proteinExistence type="predicted"/>
<gene>
    <name evidence="2" type="ORF">N7541_000437</name>
</gene>
<reference evidence="2" key="2">
    <citation type="journal article" date="2023" name="IMA Fungus">
        <title>Comparative genomic study of the Penicillium genus elucidates a diverse pangenome and 15 lateral gene transfer events.</title>
        <authorList>
            <person name="Petersen C."/>
            <person name="Sorensen T."/>
            <person name="Nielsen M.R."/>
            <person name="Sondergaard T.E."/>
            <person name="Sorensen J.L."/>
            <person name="Fitzpatrick D.A."/>
            <person name="Frisvad J.C."/>
            <person name="Nielsen K.L."/>
        </authorList>
    </citation>
    <scope>NUCLEOTIDE SEQUENCE</scope>
    <source>
        <strain evidence="2">IBT 35675</strain>
    </source>
</reference>
<keyword evidence="1" id="KW-0732">Signal</keyword>
<name>A0A9W9RUB4_PENBR</name>
<feature type="chain" id="PRO_5040870271" description="Concanavalin A-like lectin/glucanase" evidence="1">
    <location>
        <begin position="19"/>
        <end position="249"/>
    </location>
</feature>